<dbReference type="AlphaFoldDB" id="A0AAD7IYW4"/>
<sequence length="207" mass="23648">MPHTNQDIRYAHNLQVHLFLHELRQDAANSSSSPTAARLHHHHRSVLHDLFLNLRLHLRGNVGQELRRLLHHHCHHVPAAGRAPSAAASMRCHELLDRMCGNSTAHRLRVHVFDALRVRGAALLRVDLPVRIGRPLDGFVRDRRVRVVRVLGVLHRLVDTRCVLWVLARTLLRDVVRPFLMGGRVALGSCIAPNRITIRQERKVAHQ</sequence>
<gene>
    <name evidence="1" type="ORF">DFH07DRAFT_826823</name>
</gene>
<accession>A0AAD7IYW4</accession>
<keyword evidence="2" id="KW-1185">Reference proteome</keyword>
<name>A0AAD7IYW4_9AGAR</name>
<proteinExistence type="predicted"/>
<comment type="caution">
    <text evidence="1">The sequence shown here is derived from an EMBL/GenBank/DDBJ whole genome shotgun (WGS) entry which is preliminary data.</text>
</comment>
<dbReference type="Proteomes" id="UP001215280">
    <property type="component" value="Unassembled WGS sequence"/>
</dbReference>
<reference evidence="1" key="1">
    <citation type="submission" date="2023-03" db="EMBL/GenBank/DDBJ databases">
        <title>Massive genome expansion in bonnet fungi (Mycena s.s.) driven by repeated elements and novel gene families across ecological guilds.</title>
        <authorList>
            <consortium name="Lawrence Berkeley National Laboratory"/>
            <person name="Harder C.B."/>
            <person name="Miyauchi S."/>
            <person name="Viragh M."/>
            <person name="Kuo A."/>
            <person name="Thoen E."/>
            <person name="Andreopoulos B."/>
            <person name="Lu D."/>
            <person name="Skrede I."/>
            <person name="Drula E."/>
            <person name="Henrissat B."/>
            <person name="Morin E."/>
            <person name="Kohler A."/>
            <person name="Barry K."/>
            <person name="LaButti K."/>
            <person name="Morin E."/>
            <person name="Salamov A."/>
            <person name="Lipzen A."/>
            <person name="Mereny Z."/>
            <person name="Hegedus B."/>
            <person name="Baldrian P."/>
            <person name="Stursova M."/>
            <person name="Weitz H."/>
            <person name="Taylor A."/>
            <person name="Grigoriev I.V."/>
            <person name="Nagy L.G."/>
            <person name="Martin F."/>
            <person name="Kauserud H."/>
        </authorList>
    </citation>
    <scope>NUCLEOTIDE SEQUENCE</scope>
    <source>
        <strain evidence="1">CBHHK188m</strain>
    </source>
</reference>
<organism evidence="1 2">
    <name type="scientific">Mycena maculata</name>
    <dbReference type="NCBI Taxonomy" id="230809"/>
    <lineage>
        <taxon>Eukaryota</taxon>
        <taxon>Fungi</taxon>
        <taxon>Dikarya</taxon>
        <taxon>Basidiomycota</taxon>
        <taxon>Agaricomycotina</taxon>
        <taxon>Agaricomycetes</taxon>
        <taxon>Agaricomycetidae</taxon>
        <taxon>Agaricales</taxon>
        <taxon>Marasmiineae</taxon>
        <taxon>Mycenaceae</taxon>
        <taxon>Mycena</taxon>
    </lineage>
</organism>
<dbReference type="EMBL" id="JARJLG010000079">
    <property type="protein sequence ID" value="KAJ7751305.1"/>
    <property type="molecule type" value="Genomic_DNA"/>
</dbReference>
<evidence type="ECO:0000313" key="1">
    <source>
        <dbReference type="EMBL" id="KAJ7751305.1"/>
    </source>
</evidence>
<protein>
    <submittedName>
        <fullName evidence="1">Uncharacterized protein</fullName>
    </submittedName>
</protein>
<evidence type="ECO:0000313" key="2">
    <source>
        <dbReference type="Proteomes" id="UP001215280"/>
    </source>
</evidence>